<feature type="transmembrane region" description="Helical" evidence="7">
    <location>
        <begin position="573"/>
        <end position="593"/>
    </location>
</feature>
<dbReference type="GO" id="GO:0008324">
    <property type="term" value="F:monoatomic cation transmembrane transporter activity"/>
    <property type="evidence" value="ECO:0007669"/>
    <property type="project" value="InterPro"/>
</dbReference>
<accession>A0AAP3XSU5</accession>
<evidence type="ECO:0000256" key="6">
    <source>
        <dbReference type="ARBA" id="ARBA00023136"/>
    </source>
</evidence>
<evidence type="ECO:0000256" key="3">
    <source>
        <dbReference type="ARBA" id="ARBA00022692"/>
    </source>
</evidence>
<feature type="transmembrane region" description="Helical" evidence="7">
    <location>
        <begin position="94"/>
        <end position="112"/>
    </location>
</feature>
<dbReference type="PROSITE" id="PS51202">
    <property type="entry name" value="RCK_C"/>
    <property type="match status" value="2"/>
</dbReference>
<gene>
    <name evidence="9" type="ORF">PZ740_13510</name>
</gene>
<keyword evidence="3 7" id="KW-0812">Transmembrane</keyword>
<dbReference type="GO" id="GO:0005886">
    <property type="term" value="C:plasma membrane"/>
    <property type="evidence" value="ECO:0007669"/>
    <property type="project" value="TreeGrafter"/>
</dbReference>
<dbReference type="PANTHER" id="PTHR43652:SF2">
    <property type="entry name" value="BASIC AMINO ACID ANTIPORTER YFCC-RELATED"/>
    <property type="match status" value="1"/>
</dbReference>
<proteinExistence type="predicted"/>
<keyword evidence="2" id="KW-0813">Transport</keyword>
<feature type="transmembrane region" description="Helical" evidence="7">
    <location>
        <begin position="535"/>
        <end position="553"/>
    </location>
</feature>
<feature type="domain" description="RCK C-terminal" evidence="8">
    <location>
        <begin position="211"/>
        <end position="295"/>
    </location>
</feature>
<dbReference type="EMBL" id="JARGEQ010000126">
    <property type="protein sequence ID" value="MDF1587399.1"/>
    <property type="molecule type" value="Genomic_DNA"/>
</dbReference>
<comment type="caution">
    <text evidence="9">The sequence shown here is derived from an EMBL/GenBank/DDBJ whole genome shotgun (WGS) entry which is preliminary data.</text>
</comment>
<dbReference type="Proteomes" id="UP001301140">
    <property type="component" value="Unassembled WGS sequence"/>
</dbReference>
<dbReference type="Pfam" id="PF03600">
    <property type="entry name" value="CitMHS"/>
    <property type="match status" value="1"/>
</dbReference>
<evidence type="ECO:0000256" key="1">
    <source>
        <dbReference type="ARBA" id="ARBA00004141"/>
    </source>
</evidence>
<feature type="transmembrane region" description="Helical" evidence="7">
    <location>
        <begin position="6"/>
        <end position="24"/>
    </location>
</feature>
<dbReference type="InterPro" id="IPR036721">
    <property type="entry name" value="RCK_C_sf"/>
</dbReference>
<feature type="domain" description="RCK C-terminal" evidence="8">
    <location>
        <begin position="303"/>
        <end position="387"/>
    </location>
</feature>
<keyword evidence="6 7" id="KW-0472">Membrane</keyword>
<evidence type="ECO:0000259" key="8">
    <source>
        <dbReference type="PROSITE" id="PS51202"/>
    </source>
</evidence>
<dbReference type="InterPro" id="IPR004680">
    <property type="entry name" value="Cit_transptr-like_dom"/>
</dbReference>
<evidence type="ECO:0000313" key="10">
    <source>
        <dbReference type="Proteomes" id="UP001301140"/>
    </source>
</evidence>
<feature type="transmembrane region" description="Helical" evidence="7">
    <location>
        <begin position="143"/>
        <end position="164"/>
    </location>
</feature>
<feature type="transmembrane region" description="Helical" evidence="7">
    <location>
        <begin position="507"/>
        <end position="528"/>
    </location>
</feature>
<evidence type="ECO:0000256" key="7">
    <source>
        <dbReference type="SAM" id="Phobius"/>
    </source>
</evidence>
<evidence type="ECO:0000256" key="4">
    <source>
        <dbReference type="ARBA" id="ARBA00022737"/>
    </source>
</evidence>
<dbReference type="SUPFAM" id="SSF116726">
    <property type="entry name" value="TrkA C-terminal domain-like"/>
    <property type="match status" value="2"/>
</dbReference>
<dbReference type="InterPro" id="IPR006037">
    <property type="entry name" value="RCK_C"/>
</dbReference>
<keyword evidence="4" id="KW-0677">Repeat</keyword>
<evidence type="ECO:0000256" key="2">
    <source>
        <dbReference type="ARBA" id="ARBA00022448"/>
    </source>
</evidence>
<feature type="transmembrane region" description="Helical" evidence="7">
    <location>
        <begin position="450"/>
        <end position="468"/>
    </location>
</feature>
<feature type="transmembrane region" description="Helical" evidence="7">
    <location>
        <begin position="31"/>
        <end position="48"/>
    </location>
</feature>
<organism evidence="9 10">
    <name type="scientific">Marinimicrococcus flavescens</name>
    <dbReference type="NCBI Taxonomy" id="3031815"/>
    <lineage>
        <taxon>Bacteria</taxon>
        <taxon>Pseudomonadati</taxon>
        <taxon>Pseudomonadota</taxon>
        <taxon>Alphaproteobacteria</taxon>
        <taxon>Geminicoccales</taxon>
        <taxon>Geminicoccaceae</taxon>
        <taxon>Marinimicrococcus</taxon>
    </lineage>
</organism>
<dbReference type="Gene3D" id="3.30.70.1450">
    <property type="entry name" value="Regulator of K+ conductance, C-terminal domain"/>
    <property type="match status" value="2"/>
</dbReference>
<evidence type="ECO:0000256" key="5">
    <source>
        <dbReference type="ARBA" id="ARBA00022989"/>
    </source>
</evidence>
<keyword evidence="10" id="KW-1185">Reference proteome</keyword>
<feature type="transmembrane region" description="Helical" evidence="7">
    <location>
        <begin position="480"/>
        <end position="501"/>
    </location>
</feature>
<dbReference type="Pfam" id="PF02080">
    <property type="entry name" value="TrkA_C"/>
    <property type="match status" value="2"/>
</dbReference>
<sequence length="596" mass="63044">MLTAHFDALLVLIVLVAVFAAFISERVRPDVAAMGAALALVAVGILPPRDLLASFSNEAPVTVAGMFVLSAALERTGIIGRVGDVVSALAKRSPAASIASLALGAMLVSAFINNTPVVVILTPITIMLAQTLNLSASRFLIPLSYATIMGGTCTLIGTSTNIVVSGAAAGRGLEPFTLFEITPMGLILGVVGIAYLLLIGVRLLPDRTIFADLRDSLRQRQFLTDALVPLGSPLVGKTLLEADIGRKLGSRVVDVIRNRVSFAGELDKLTLRAGDRLVLRTLAADVMGLRDQGDVVFGAVGQHALEPIATQNTRIMEGIVGPRSPFVGRRLADLNLRRSLGVYILALHRHDENLRQNIDQVRLAFGDTILLEGPPDGLRRLLEEGGLVGLSEPVGQPPRRDRGWLAIGAILMVIVLASIGFLPISVLALLGAGIVVAGGCLDPDEAYHSVNWPILMLIFGMLAVGRAMEVSGAGTLIVEGVLQLVDGLGPVAVLCMVYLVTMLLTEFLSNNATAILLTPIVIDLAAGLGVDARPFVVAVMFAASASFSTPIGYQTNTFVYGAGGYRFLDFVKVGVPLNILMWLLSTLLIPFFWPFG</sequence>
<dbReference type="RefSeq" id="WP_327789818.1">
    <property type="nucleotide sequence ID" value="NZ_JARGEQ010000126.1"/>
</dbReference>
<comment type="subcellular location">
    <subcellularLocation>
        <location evidence="1">Membrane</location>
        <topology evidence="1">Multi-pass membrane protein</topology>
    </subcellularLocation>
</comment>
<dbReference type="AlphaFoldDB" id="A0AAP3XSU5"/>
<dbReference type="GO" id="GO:0006813">
    <property type="term" value="P:potassium ion transport"/>
    <property type="evidence" value="ECO:0007669"/>
    <property type="project" value="InterPro"/>
</dbReference>
<dbReference type="PANTHER" id="PTHR43652">
    <property type="entry name" value="BASIC AMINO ACID ANTIPORTER YFCC-RELATED"/>
    <property type="match status" value="1"/>
</dbReference>
<keyword evidence="5 7" id="KW-1133">Transmembrane helix</keyword>
<name>A0AAP3XSU5_9PROT</name>
<dbReference type="CDD" id="cd01115">
    <property type="entry name" value="SLC13_permease"/>
    <property type="match status" value="1"/>
</dbReference>
<evidence type="ECO:0000313" key="9">
    <source>
        <dbReference type="EMBL" id="MDF1587399.1"/>
    </source>
</evidence>
<dbReference type="InterPro" id="IPR051679">
    <property type="entry name" value="DASS-Related_Transporters"/>
</dbReference>
<reference evidence="9 10" key="1">
    <citation type="submission" date="2023-03" db="EMBL/GenBank/DDBJ databases">
        <title>YIM 152171 draft genome.</title>
        <authorList>
            <person name="Yang Z."/>
        </authorList>
    </citation>
    <scope>NUCLEOTIDE SEQUENCE [LARGE SCALE GENOMIC DNA]</scope>
    <source>
        <strain evidence="9 10">YIM 152171</strain>
    </source>
</reference>
<protein>
    <submittedName>
        <fullName evidence="9">SLC13 family permease</fullName>
    </submittedName>
</protein>
<feature type="transmembrane region" description="Helical" evidence="7">
    <location>
        <begin position="184"/>
        <end position="204"/>
    </location>
</feature>
<feature type="transmembrane region" description="Helical" evidence="7">
    <location>
        <begin position="405"/>
        <end position="438"/>
    </location>
</feature>